<name>A0A165TNF4_9APHY</name>
<dbReference type="EMBL" id="KV429036">
    <property type="protein sequence ID" value="KZT73705.1"/>
    <property type="molecule type" value="Genomic_DNA"/>
</dbReference>
<gene>
    <name evidence="1" type="ORF">DAEQUDRAFT_808333</name>
</gene>
<keyword evidence="2" id="KW-1185">Reference proteome</keyword>
<dbReference type="Proteomes" id="UP000076727">
    <property type="component" value="Unassembled WGS sequence"/>
</dbReference>
<dbReference type="InterPro" id="IPR032675">
    <property type="entry name" value="LRR_dom_sf"/>
</dbReference>
<organism evidence="1 2">
    <name type="scientific">Daedalea quercina L-15889</name>
    <dbReference type="NCBI Taxonomy" id="1314783"/>
    <lineage>
        <taxon>Eukaryota</taxon>
        <taxon>Fungi</taxon>
        <taxon>Dikarya</taxon>
        <taxon>Basidiomycota</taxon>
        <taxon>Agaricomycotina</taxon>
        <taxon>Agaricomycetes</taxon>
        <taxon>Polyporales</taxon>
        <taxon>Fomitopsis</taxon>
    </lineage>
</organism>
<accession>A0A165TNF4</accession>
<dbReference type="Gene3D" id="3.80.10.10">
    <property type="entry name" value="Ribonuclease Inhibitor"/>
    <property type="match status" value="1"/>
</dbReference>
<reference evidence="1 2" key="1">
    <citation type="journal article" date="2016" name="Mol. Biol. Evol.">
        <title>Comparative Genomics of Early-Diverging Mushroom-Forming Fungi Provides Insights into the Origins of Lignocellulose Decay Capabilities.</title>
        <authorList>
            <person name="Nagy L.G."/>
            <person name="Riley R."/>
            <person name="Tritt A."/>
            <person name="Adam C."/>
            <person name="Daum C."/>
            <person name="Floudas D."/>
            <person name="Sun H."/>
            <person name="Yadav J.S."/>
            <person name="Pangilinan J."/>
            <person name="Larsson K.H."/>
            <person name="Matsuura K."/>
            <person name="Barry K."/>
            <person name="Labutti K."/>
            <person name="Kuo R."/>
            <person name="Ohm R.A."/>
            <person name="Bhattacharya S.S."/>
            <person name="Shirouzu T."/>
            <person name="Yoshinaga Y."/>
            <person name="Martin F.M."/>
            <person name="Grigoriev I.V."/>
            <person name="Hibbett D.S."/>
        </authorList>
    </citation>
    <scope>NUCLEOTIDE SEQUENCE [LARGE SCALE GENOMIC DNA]</scope>
    <source>
        <strain evidence="1 2">L-15889</strain>
    </source>
</reference>
<dbReference type="AlphaFoldDB" id="A0A165TNF4"/>
<protein>
    <recommendedName>
        <fullName evidence="3">F-box domain-containing protein</fullName>
    </recommendedName>
</protein>
<evidence type="ECO:0000313" key="1">
    <source>
        <dbReference type="EMBL" id="KZT73705.1"/>
    </source>
</evidence>
<dbReference type="OrthoDB" id="2724825at2759"/>
<evidence type="ECO:0000313" key="2">
    <source>
        <dbReference type="Proteomes" id="UP000076727"/>
    </source>
</evidence>
<sequence length="435" mass="48567">MSRKVYGSHETTLLRVHGEKALRSPIYDLPCELRDRVIDLLHSDRQSLKACTLTCRAWLPRARFHLFRTISIDRGHAGDAFARLLQSSPAIAAYMQDIEINGSLGGSNWWTADSHKGMVRWPTLGPPTRTHTETDMTAADIWLHCVLPEDTRLLARVKSLRISALPLSHTLTATLQPHFQHIRVLSVDGCKALAFSDFTAFLRAFPRIDSLRLLAIQWLPRSSSPSEGSPRSYSRLRFLELSHKVDAAPFLYWMIEEGIHTDLTALSCSISGQKCASAVSQLLKTVGPTLERLVIGFRETGDTADVLRRSALELTHSTGLRSIRIQCSTISLTLLHSSYRPSLSWIVILLSTANSAQLKELTISIYASDLCALNMEGLDVVLSHARYAGLERVVFEIDFQKHPVDKWQISCVGTRMAAVRKKGLLRFVTFAADGL</sequence>
<evidence type="ECO:0008006" key="3">
    <source>
        <dbReference type="Google" id="ProtNLM"/>
    </source>
</evidence>
<proteinExistence type="predicted"/>